<reference evidence="3 4" key="1">
    <citation type="submission" date="2024-05" db="EMBL/GenBank/DDBJ databases">
        <title>Genome sequence of Ponticoccus litoralis KCCM 90028.</title>
        <authorList>
            <person name="Kim J.M."/>
            <person name="Lee J.K."/>
            <person name="Choi B.J."/>
            <person name="Bayburt H."/>
            <person name="Baek J.H."/>
            <person name="Jeon C.O."/>
        </authorList>
    </citation>
    <scope>NUCLEOTIDE SEQUENCE [LARGE SCALE GENOMIC DNA]</scope>
    <source>
        <strain evidence="3 4">KCCM 90028</strain>
    </source>
</reference>
<name>A0AAW9SKP1_9RHOB</name>
<comment type="caution">
    <text evidence="3">The sequence shown here is derived from an EMBL/GenBank/DDBJ whole genome shotgun (WGS) entry which is preliminary data.</text>
</comment>
<dbReference type="RefSeq" id="WP_347165163.1">
    <property type="nucleotide sequence ID" value="NZ_JBDNCH010000002.1"/>
</dbReference>
<dbReference type="EMBL" id="JBDNCH010000002">
    <property type="protein sequence ID" value="MEN9060017.1"/>
    <property type="molecule type" value="Genomic_DNA"/>
</dbReference>
<evidence type="ECO:0000313" key="4">
    <source>
        <dbReference type="Proteomes" id="UP001428774"/>
    </source>
</evidence>
<dbReference type="Proteomes" id="UP001428774">
    <property type="component" value="Unassembled WGS sequence"/>
</dbReference>
<evidence type="ECO:0000313" key="3">
    <source>
        <dbReference type="EMBL" id="MEN9060017.1"/>
    </source>
</evidence>
<sequence length="198" mass="22330">MTYHIGQIEKANLETWGRRPIFLKGAPGGGSRWHALTVPPQKEDAAEAWLKLRGVYSFHPVTRRTTKLRGKVIERESRYLPGLVFASFPGVAVRSRVTDCPFITGAITLKSGHWGIIVPDDIRRLHAMRSIDDEQKRQRSEAAKIRKGDRVRVLSGLLGEGQEVEVFEIRAGRARFKLHMFGAEINAEADIDRLHKLG</sequence>
<gene>
    <name evidence="3" type="ORF">ABFB10_02165</name>
</gene>
<dbReference type="Gene3D" id="3.30.70.940">
    <property type="entry name" value="NusG, N-terminal domain"/>
    <property type="match status" value="1"/>
</dbReference>
<keyword evidence="1" id="KW-0804">Transcription</keyword>
<accession>A0AAW9SKP1</accession>
<dbReference type="Pfam" id="PF02357">
    <property type="entry name" value="NusG"/>
    <property type="match status" value="1"/>
</dbReference>
<proteinExistence type="predicted"/>
<evidence type="ECO:0000259" key="2">
    <source>
        <dbReference type="Pfam" id="PF02357"/>
    </source>
</evidence>
<keyword evidence="4" id="KW-1185">Reference proteome</keyword>
<dbReference type="InterPro" id="IPR036735">
    <property type="entry name" value="NGN_dom_sf"/>
</dbReference>
<dbReference type="GO" id="GO:0006354">
    <property type="term" value="P:DNA-templated transcription elongation"/>
    <property type="evidence" value="ECO:0007669"/>
    <property type="project" value="InterPro"/>
</dbReference>
<dbReference type="AlphaFoldDB" id="A0AAW9SKP1"/>
<dbReference type="InterPro" id="IPR006645">
    <property type="entry name" value="NGN-like_dom"/>
</dbReference>
<dbReference type="SUPFAM" id="SSF82679">
    <property type="entry name" value="N-utilization substance G protein NusG, N-terminal domain"/>
    <property type="match status" value="1"/>
</dbReference>
<feature type="domain" description="NusG-like N-terminal" evidence="2">
    <location>
        <begin position="32"/>
        <end position="120"/>
    </location>
</feature>
<evidence type="ECO:0000256" key="1">
    <source>
        <dbReference type="ARBA" id="ARBA00023163"/>
    </source>
</evidence>
<organism evidence="3 4">
    <name type="scientific">Ponticoccus litoralis</name>
    <dbReference type="NCBI Taxonomy" id="422297"/>
    <lineage>
        <taxon>Bacteria</taxon>
        <taxon>Pseudomonadati</taxon>
        <taxon>Pseudomonadota</taxon>
        <taxon>Alphaproteobacteria</taxon>
        <taxon>Rhodobacterales</taxon>
        <taxon>Roseobacteraceae</taxon>
        <taxon>Ponticoccus</taxon>
    </lineage>
</organism>
<protein>
    <submittedName>
        <fullName evidence="3">Transcription termination/antitermination NusG family protein</fullName>
    </submittedName>
</protein>